<evidence type="ECO:0000256" key="3">
    <source>
        <dbReference type="ARBA" id="ARBA00022485"/>
    </source>
</evidence>
<dbReference type="InterPro" id="IPR012349">
    <property type="entry name" value="Split_barrel_FMN-bd"/>
</dbReference>
<dbReference type="PROSITE" id="PS51379">
    <property type="entry name" value="4FE4S_FER_2"/>
    <property type="match status" value="2"/>
</dbReference>
<comment type="function">
    <text evidence="1">Ferredoxins are iron-sulfur proteins that transfer electrons in a wide variety of metabolic reactions.</text>
</comment>
<proteinExistence type="predicted"/>
<dbReference type="SUPFAM" id="SSF50475">
    <property type="entry name" value="FMN-binding split barrel"/>
    <property type="match status" value="1"/>
</dbReference>
<name>A0ABT4CVM4_9CLOT</name>
<keyword evidence="3" id="KW-0004">4Fe-4S</keyword>
<evidence type="ECO:0000313" key="8">
    <source>
        <dbReference type="EMBL" id="MCY6483033.1"/>
    </source>
</evidence>
<evidence type="ECO:0000256" key="6">
    <source>
        <dbReference type="ARBA" id="ARBA00023014"/>
    </source>
</evidence>
<dbReference type="InterPro" id="IPR017900">
    <property type="entry name" value="4Fe4S_Fe_S_CS"/>
</dbReference>
<dbReference type="Gene3D" id="2.30.110.10">
    <property type="entry name" value="Electron Transport, Fmn-binding Protein, Chain A"/>
    <property type="match status" value="1"/>
</dbReference>
<keyword evidence="5" id="KW-0408">Iron</keyword>
<dbReference type="Proteomes" id="UP001078443">
    <property type="component" value="Unassembled WGS sequence"/>
</dbReference>
<feature type="domain" description="4Fe-4S ferredoxin-type" evidence="7">
    <location>
        <begin position="142"/>
        <end position="168"/>
    </location>
</feature>
<dbReference type="PANTHER" id="PTHR24960">
    <property type="entry name" value="PHOTOSYSTEM I IRON-SULFUR CENTER-RELATED"/>
    <property type="match status" value="1"/>
</dbReference>
<evidence type="ECO:0000256" key="1">
    <source>
        <dbReference type="ARBA" id="ARBA00003532"/>
    </source>
</evidence>
<keyword evidence="9" id="KW-1185">Reference proteome</keyword>
<dbReference type="InterPro" id="IPR017896">
    <property type="entry name" value="4Fe4S_Fe-S-bd"/>
</dbReference>
<organism evidence="8 9">
    <name type="scientific">Clostridium aestuarii</name>
    <dbReference type="NCBI Taxonomy" id="338193"/>
    <lineage>
        <taxon>Bacteria</taxon>
        <taxon>Bacillati</taxon>
        <taxon>Bacillota</taxon>
        <taxon>Clostridia</taxon>
        <taxon>Eubacteriales</taxon>
        <taxon>Clostridiaceae</taxon>
        <taxon>Clostridium</taxon>
    </lineage>
</organism>
<keyword evidence="4" id="KW-0479">Metal-binding</keyword>
<gene>
    <name evidence="8" type="ORF">OW763_01530</name>
</gene>
<dbReference type="InterPro" id="IPR050157">
    <property type="entry name" value="PSI_iron-sulfur_center"/>
</dbReference>
<comment type="caution">
    <text evidence="8">The sequence shown here is derived from an EMBL/GenBank/DDBJ whole genome shotgun (WGS) entry which is preliminary data.</text>
</comment>
<evidence type="ECO:0000256" key="2">
    <source>
        <dbReference type="ARBA" id="ARBA00013529"/>
    </source>
</evidence>
<dbReference type="RefSeq" id="WP_268039299.1">
    <property type="nucleotide sequence ID" value="NZ_JAPQER010000001.1"/>
</dbReference>
<evidence type="ECO:0000256" key="5">
    <source>
        <dbReference type="ARBA" id="ARBA00023004"/>
    </source>
</evidence>
<dbReference type="SUPFAM" id="SSF54862">
    <property type="entry name" value="4Fe-4S ferredoxins"/>
    <property type="match status" value="1"/>
</dbReference>
<accession>A0ABT4CVM4</accession>
<feature type="domain" description="4Fe-4S ferredoxin-type" evidence="7">
    <location>
        <begin position="169"/>
        <end position="198"/>
    </location>
</feature>
<evidence type="ECO:0000256" key="4">
    <source>
        <dbReference type="ARBA" id="ARBA00022723"/>
    </source>
</evidence>
<dbReference type="Pfam" id="PF01243">
    <property type="entry name" value="PNPOx_N"/>
    <property type="match status" value="1"/>
</dbReference>
<evidence type="ECO:0000313" key="9">
    <source>
        <dbReference type="Proteomes" id="UP001078443"/>
    </source>
</evidence>
<dbReference type="EMBL" id="JAPQER010000001">
    <property type="protein sequence ID" value="MCY6483033.1"/>
    <property type="molecule type" value="Genomic_DNA"/>
</dbReference>
<keyword evidence="6" id="KW-0411">Iron-sulfur</keyword>
<protein>
    <recommendedName>
        <fullName evidence="2">Ferredoxin</fullName>
    </recommendedName>
</protein>
<dbReference type="Gene3D" id="3.30.70.20">
    <property type="match status" value="1"/>
</dbReference>
<dbReference type="PROSITE" id="PS00198">
    <property type="entry name" value="4FE4S_FER_1"/>
    <property type="match status" value="1"/>
</dbReference>
<dbReference type="PANTHER" id="PTHR24960:SF85">
    <property type="entry name" value="POLYFERREDOXIN PROTEIN VHUB"/>
    <property type="match status" value="1"/>
</dbReference>
<dbReference type="InterPro" id="IPR011576">
    <property type="entry name" value="Pyridox_Oxase_N"/>
</dbReference>
<dbReference type="Pfam" id="PF13187">
    <property type="entry name" value="Fer4_9"/>
    <property type="match status" value="1"/>
</dbReference>
<reference evidence="8" key="1">
    <citation type="submission" date="2022-12" db="EMBL/GenBank/DDBJ databases">
        <authorList>
            <person name="Wang J."/>
        </authorList>
    </citation>
    <scope>NUCLEOTIDE SEQUENCE</scope>
    <source>
        <strain evidence="8">HY-45-18</strain>
    </source>
</reference>
<sequence>MKDAFNFLRKIKSVAFATVENGKPCVRIADVMLVEDDKLYFLTARGKPYYKQLKENPHLAIVGMDENYVTVRVTGDIEFVDRSYVDKIFEANPMMNDLYPGEKREILDAFCMIRGVGEIFDLSVVPIERQRFDFGGSVVNPSGYSINEKCVACGICKSACPMNAISEDSIYKIDSTKCLECGRCFEACPNNAIIPPLGL</sequence>
<evidence type="ECO:0000259" key="7">
    <source>
        <dbReference type="PROSITE" id="PS51379"/>
    </source>
</evidence>